<dbReference type="HOGENOM" id="CLU_1140653_0_0_6"/>
<comment type="caution">
    <text evidence="2">The sequence shown here is derived from an EMBL/GenBank/DDBJ whole genome shotgun (WGS) entry which is preliminary data.</text>
</comment>
<dbReference type="Proteomes" id="UP000013148">
    <property type="component" value="Unassembled WGS sequence"/>
</dbReference>
<evidence type="ECO:0000313" key="2">
    <source>
        <dbReference type="EMBL" id="ENV14809.1"/>
    </source>
</evidence>
<feature type="signal peptide" evidence="1">
    <location>
        <begin position="1"/>
        <end position="20"/>
    </location>
</feature>
<feature type="chain" id="PRO_5004136584" description="RND efflux pump membrane fusion protein barrel-sandwich domain-containing protein" evidence="1">
    <location>
        <begin position="21"/>
        <end position="243"/>
    </location>
</feature>
<gene>
    <name evidence="2" type="ORF">F964_04553</name>
</gene>
<dbReference type="EMBL" id="APPJ01000017">
    <property type="protein sequence ID" value="ENV14809.1"/>
    <property type="molecule type" value="Genomic_DNA"/>
</dbReference>
<proteinExistence type="predicted"/>
<name>N8Y0F2_ACIGI</name>
<dbReference type="RefSeq" id="WP_004823690.1">
    <property type="nucleotide sequence ID" value="NZ_KB849457.1"/>
</dbReference>
<protein>
    <recommendedName>
        <fullName evidence="4">RND efflux pump membrane fusion protein barrel-sandwich domain-containing protein</fullName>
    </recommendedName>
</protein>
<evidence type="ECO:0008006" key="4">
    <source>
        <dbReference type="Google" id="ProtNLM"/>
    </source>
</evidence>
<dbReference type="PATRIC" id="fig|1217656.3.peg.4484"/>
<dbReference type="AlphaFoldDB" id="N8Y0F2"/>
<keyword evidence="1" id="KW-0732">Signal</keyword>
<keyword evidence="3" id="KW-1185">Reference proteome</keyword>
<organism evidence="2 3">
    <name type="scientific">Acinetobacter guillouiae NIPH 991</name>
    <dbReference type="NCBI Taxonomy" id="1217656"/>
    <lineage>
        <taxon>Bacteria</taxon>
        <taxon>Pseudomonadati</taxon>
        <taxon>Pseudomonadota</taxon>
        <taxon>Gammaproteobacteria</taxon>
        <taxon>Moraxellales</taxon>
        <taxon>Moraxellaceae</taxon>
        <taxon>Acinetobacter</taxon>
    </lineage>
</organism>
<evidence type="ECO:0000313" key="3">
    <source>
        <dbReference type="Proteomes" id="UP000013148"/>
    </source>
</evidence>
<reference evidence="2 3" key="1">
    <citation type="submission" date="2013-02" db="EMBL/GenBank/DDBJ databases">
        <title>The Genome Sequence of Acinetobacter guillouiae NIPH 991.</title>
        <authorList>
            <consortium name="The Broad Institute Genome Sequencing Platform"/>
            <consortium name="The Broad Institute Genome Sequencing Center for Infectious Disease"/>
            <person name="Cerqueira G."/>
            <person name="Feldgarden M."/>
            <person name="Courvalin P."/>
            <person name="Perichon B."/>
            <person name="Grillot-Courvalin C."/>
            <person name="Clermont D."/>
            <person name="Rocha E."/>
            <person name="Yoon E.-J."/>
            <person name="Nemec A."/>
            <person name="Walker B."/>
            <person name="Young S.K."/>
            <person name="Zeng Q."/>
            <person name="Gargeya S."/>
            <person name="Fitzgerald M."/>
            <person name="Haas B."/>
            <person name="Abouelleil A."/>
            <person name="Alvarado L."/>
            <person name="Arachchi H.M."/>
            <person name="Berlin A.M."/>
            <person name="Chapman S.B."/>
            <person name="Dewar J."/>
            <person name="Goldberg J."/>
            <person name="Griggs A."/>
            <person name="Gujja S."/>
            <person name="Hansen M."/>
            <person name="Howarth C."/>
            <person name="Imamovic A."/>
            <person name="Larimer J."/>
            <person name="McCowan C."/>
            <person name="Murphy C."/>
            <person name="Neiman D."/>
            <person name="Pearson M."/>
            <person name="Priest M."/>
            <person name="Roberts A."/>
            <person name="Saif S."/>
            <person name="Shea T."/>
            <person name="Sisk P."/>
            <person name="Sykes S."/>
            <person name="Wortman J."/>
            <person name="Nusbaum C."/>
            <person name="Birren B."/>
        </authorList>
    </citation>
    <scope>NUCLEOTIDE SEQUENCE [LARGE SCALE GENOMIC DNA]</scope>
    <source>
        <strain evidence="2 3">NIPH 991</strain>
    </source>
</reference>
<sequence>MHLRKIFLILALLIPSLLQAKNIILYDDSNSGISQGYKSINELGQSVKIDKDYEIITKENSLNSGDNNSANSYSILLKKGDVLYTLDKNKIYGLNRYVISPYFSDNNFIGFVQYTENILRGDFHVIKKFYIFNKKAKEVAVVKVNNTSVSRNKNGRYDYNFLDQNYIKKISVEDSLNTYSVDSVYEQNNPAIWAVLSKEFKPGHKINNGFKFKLMKNNEIKCEDLKGSILECNEGFMQIQQIK</sequence>
<evidence type="ECO:0000256" key="1">
    <source>
        <dbReference type="SAM" id="SignalP"/>
    </source>
</evidence>
<accession>N8Y0F2</accession>